<sequence length="115" mass="12406">MHDHQQGGASDKYELQGPEADVGDGEIVVVADIGAAGLLGVAVKVLLLIPPHTFCRHHIHQHTEDENHREPDAPEGCGVLVHPAQKALKCLPVHGDGRRGKPNSPEPEKSKRNSR</sequence>
<proteinExistence type="predicted"/>
<keyword evidence="4" id="KW-1185">Reference proteome</keyword>
<feature type="region of interest" description="Disordered" evidence="1">
    <location>
        <begin position="91"/>
        <end position="115"/>
    </location>
</feature>
<name>A0A8C8RBF3_9SAUR</name>
<feature type="transmembrane region" description="Helical" evidence="2">
    <location>
        <begin position="27"/>
        <end position="49"/>
    </location>
</feature>
<organism evidence="3 4">
    <name type="scientific">Pelusios castaneus</name>
    <name type="common">West African mud turtle</name>
    <dbReference type="NCBI Taxonomy" id="367368"/>
    <lineage>
        <taxon>Eukaryota</taxon>
        <taxon>Metazoa</taxon>
        <taxon>Chordata</taxon>
        <taxon>Craniata</taxon>
        <taxon>Vertebrata</taxon>
        <taxon>Euteleostomi</taxon>
        <taxon>Archelosauria</taxon>
        <taxon>Testudinata</taxon>
        <taxon>Testudines</taxon>
        <taxon>Pleurodira</taxon>
        <taxon>Pelomedusidae</taxon>
        <taxon>Pelusios</taxon>
    </lineage>
</organism>
<evidence type="ECO:0000256" key="1">
    <source>
        <dbReference type="SAM" id="MobiDB-lite"/>
    </source>
</evidence>
<keyword evidence="2" id="KW-1133">Transmembrane helix</keyword>
<keyword evidence="2" id="KW-0472">Membrane</keyword>
<reference evidence="3" key="1">
    <citation type="submission" date="2025-08" db="UniProtKB">
        <authorList>
            <consortium name="Ensembl"/>
        </authorList>
    </citation>
    <scope>IDENTIFICATION</scope>
</reference>
<feature type="compositionally biased region" description="Basic and acidic residues" evidence="1">
    <location>
        <begin position="106"/>
        <end position="115"/>
    </location>
</feature>
<accession>A0A8C8RBF3</accession>
<protein>
    <submittedName>
        <fullName evidence="3">Uncharacterized protein</fullName>
    </submittedName>
</protein>
<evidence type="ECO:0000313" key="3">
    <source>
        <dbReference type="Ensembl" id="ENSPCEP00000002639.1"/>
    </source>
</evidence>
<evidence type="ECO:0000256" key="2">
    <source>
        <dbReference type="SAM" id="Phobius"/>
    </source>
</evidence>
<dbReference type="Ensembl" id="ENSPCET00000002729.1">
    <property type="protein sequence ID" value="ENSPCEP00000002639.1"/>
    <property type="gene ID" value="ENSPCEG00000002129.1"/>
</dbReference>
<dbReference type="AlphaFoldDB" id="A0A8C8RBF3"/>
<keyword evidence="2" id="KW-0812">Transmembrane</keyword>
<reference evidence="3" key="2">
    <citation type="submission" date="2025-09" db="UniProtKB">
        <authorList>
            <consortium name="Ensembl"/>
        </authorList>
    </citation>
    <scope>IDENTIFICATION</scope>
</reference>
<dbReference type="Proteomes" id="UP000694393">
    <property type="component" value="Unplaced"/>
</dbReference>
<evidence type="ECO:0000313" key="4">
    <source>
        <dbReference type="Proteomes" id="UP000694393"/>
    </source>
</evidence>